<feature type="signal peptide" evidence="3">
    <location>
        <begin position="1"/>
        <end position="25"/>
    </location>
</feature>
<feature type="chain" id="PRO_5015779187" evidence="3">
    <location>
        <begin position="26"/>
        <end position="365"/>
    </location>
</feature>
<dbReference type="PIRSF" id="PIRSF039026">
    <property type="entry name" value="SiaP"/>
    <property type="match status" value="1"/>
</dbReference>
<dbReference type="InterPro" id="IPR038404">
    <property type="entry name" value="TRAP_DctP_sf"/>
</dbReference>
<comment type="caution">
    <text evidence="4">The sequence shown here is derived from an EMBL/GenBank/DDBJ whole genome shotgun (WGS) entry which is preliminary data.</text>
</comment>
<dbReference type="InterPro" id="IPR006311">
    <property type="entry name" value="TAT_signal"/>
</dbReference>
<dbReference type="NCBIfam" id="TIGR01409">
    <property type="entry name" value="TAT_signal_seq"/>
    <property type="match status" value="1"/>
</dbReference>
<dbReference type="InterPro" id="IPR018389">
    <property type="entry name" value="DctP_fam"/>
</dbReference>
<gene>
    <name evidence="4" type="ORF">C5L14_10185</name>
</gene>
<dbReference type="RefSeq" id="WP_105861898.1">
    <property type="nucleotide sequence ID" value="NZ_PUEJ01000003.1"/>
</dbReference>
<keyword evidence="5" id="KW-1185">Reference proteome</keyword>
<dbReference type="Proteomes" id="UP000237682">
    <property type="component" value="Unassembled WGS sequence"/>
</dbReference>
<dbReference type="GO" id="GO:0046872">
    <property type="term" value="F:metal ion binding"/>
    <property type="evidence" value="ECO:0007669"/>
    <property type="project" value="UniProtKB-KW"/>
</dbReference>
<evidence type="ECO:0000313" key="5">
    <source>
        <dbReference type="Proteomes" id="UP000237682"/>
    </source>
</evidence>
<dbReference type="InterPro" id="IPR026289">
    <property type="entry name" value="SBP_TakP-like"/>
</dbReference>
<feature type="binding site" evidence="2">
    <location>
        <position position="237"/>
    </location>
    <ligand>
        <name>substrate</name>
    </ligand>
</feature>
<dbReference type="CDD" id="cd13604">
    <property type="entry name" value="PBP2_TRAP_ketoacid_lactate_like"/>
    <property type="match status" value="1"/>
</dbReference>
<evidence type="ECO:0000256" key="2">
    <source>
        <dbReference type="PIRSR" id="PIRSR039026-2"/>
    </source>
</evidence>
<dbReference type="GO" id="GO:0055085">
    <property type="term" value="P:transmembrane transport"/>
    <property type="evidence" value="ECO:0007669"/>
    <property type="project" value="InterPro"/>
</dbReference>
<dbReference type="InterPro" id="IPR019546">
    <property type="entry name" value="TAT_signal_bac_arc"/>
</dbReference>
<dbReference type="PROSITE" id="PS51318">
    <property type="entry name" value="TAT"/>
    <property type="match status" value="1"/>
</dbReference>
<dbReference type="Gene3D" id="3.40.190.10">
    <property type="entry name" value="Periplasmic binding protein-like II"/>
    <property type="match status" value="1"/>
</dbReference>
<feature type="binding site" evidence="2">
    <location>
        <position position="212"/>
    </location>
    <ligand>
        <name>Na(+)</name>
        <dbReference type="ChEBI" id="CHEBI:29101"/>
    </ligand>
</feature>
<name>A0A2S9QFX2_9HYPH</name>
<sequence>MSTRRRFLAGAAAAGATMLAAPALSQNLIEWRMVTAWPKGLPGAGTGAQRLADRIGVLTQGQLTIKLYAAGELVPGDQNMAAVMSGEAEMSHDMSAYYLSKSPAFAFFSAIPFGLIAQEFDAWLYAGGGRALWDELGGQFGIKAFAAGNTGARLGGWFRREINAVSDLRGLRFRIGGLAGQALAKLGVQQMLMPGSQILPKLQAEELDAAEFMGPVNDLSFGFQNAARFCYWPGFQEPCAALQLQVNRAKFDELPATHKVAIEVACAEENARSLAEYGARAPAAIAQAVTQQGVVLKQFPDEVFQAFGTASGQVLNEIIENGDEFTRRLAASYFGFRQQTLLWTRIGDQGYANMRLLAYDYPKGS</sequence>
<accession>A0A2S9QFX2</accession>
<dbReference type="Gene3D" id="3.40.190.170">
    <property type="entry name" value="Bacterial extracellular solute-binding protein, family 7"/>
    <property type="match status" value="1"/>
</dbReference>
<evidence type="ECO:0000256" key="3">
    <source>
        <dbReference type="SAM" id="SignalP"/>
    </source>
</evidence>
<evidence type="ECO:0000313" key="4">
    <source>
        <dbReference type="EMBL" id="PRH88232.1"/>
    </source>
</evidence>
<keyword evidence="1 3" id="KW-0732">Signal</keyword>
<organism evidence="4 5">
    <name type="scientific">Labrys okinawensis</name>
    <dbReference type="NCBI Taxonomy" id="346911"/>
    <lineage>
        <taxon>Bacteria</taxon>
        <taxon>Pseudomonadati</taxon>
        <taxon>Pseudomonadota</taxon>
        <taxon>Alphaproteobacteria</taxon>
        <taxon>Hyphomicrobiales</taxon>
        <taxon>Xanthobacteraceae</taxon>
        <taxon>Labrys</taxon>
    </lineage>
</organism>
<dbReference type="EMBL" id="PUEJ01000003">
    <property type="protein sequence ID" value="PRH88232.1"/>
    <property type="molecule type" value="Genomic_DNA"/>
</dbReference>
<dbReference type="AlphaFoldDB" id="A0A2S9QFX2"/>
<protein>
    <submittedName>
        <fullName evidence="4">ABC transporter substrate-binding protein</fullName>
    </submittedName>
</protein>
<proteinExistence type="predicted"/>
<dbReference type="OrthoDB" id="9780733at2"/>
<dbReference type="GO" id="GO:0031317">
    <property type="term" value="C:tripartite ATP-independent periplasmic transporter complex"/>
    <property type="evidence" value="ECO:0007669"/>
    <property type="project" value="InterPro"/>
</dbReference>
<feature type="binding site" evidence="2">
    <location>
        <position position="211"/>
    </location>
    <ligand>
        <name>substrate</name>
    </ligand>
</feature>
<dbReference type="Pfam" id="PF03480">
    <property type="entry name" value="DctP"/>
    <property type="match status" value="1"/>
</dbReference>
<keyword evidence="2" id="KW-0479">Metal-binding</keyword>
<dbReference type="PANTHER" id="PTHR33376">
    <property type="match status" value="1"/>
</dbReference>
<dbReference type="PANTHER" id="PTHR33376:SF5">
    <property type="entry name" value="EXTRACYTOPLASMIC SOLUTE RECEPTOR PROTEIN"/>
    <property type="match status" value="1"/>
</dbReference>
<reference evidence="4 5" key="1">
    <citation type="submission" date="2018-02" db="EMBL/GenBank/DDBJ databases">
        <title>Whole genome sequencing of endophytic bacterium.</title>
        <authorList>
            <person name="Eedara R."/>
            <person name="Podile A.R."/>
        </authorList>
    </citation>
    <scope>NUCLEOTIDE SEQUENCE [LARGE SCALE GENOMIC DNA]</scope>
    <source>
        <strain evidence="4 5">RP1T</strain>
    </source>
</reference>
<evidence type="ECO:0000256" key="1">
    <source>
        <dbReference type="ARBA" id="ARBA00022729"/>
    </source>
</evidence>